<dbReference type="GO" id="GO:0008360">
    <property type="term" value="P:regulation of cell shape"/>
    <property type="evidence" value="ECO:0007669"/>
    <property type="project" value="UniProtKB-KW"/>
</dbReference>
<gene>
    <name evidence="11" type="ORF">HUV48_05180</name>
</gene>
<dbReference type="RefSeq" id="WP_176266748.1">
    <property type="nucleotide sequence ID" value="NZ_JABWGV010000002.1"/>
</dbReference>
<dbReference type="EMBL" id="JABWGV010000002">
    <property type="protein sequence ID" value="NVD44407.1"/>
    <property type="molecule type" value="Genomic_DNA"/>
</dbReference>
<protein>
    <recommendedName>
        <fullName evidence="13">Virulence factor MviN</fullName>
    </recommendedName>
</protein>
<dbReference type="InterPro" id="IPR051050">
    <property type="entry name" value="Lipid_II_flippase_MurJ/MviN"/>
</dbReference>
<feature type="transmembrane region" description="Helical" evidence="10">
    <location>
        <begin position="106"/>
        <end position="129"/>
    </location>
</feature>
<keyword evidence="4" id="KW-0133">Cell shape</keyword>
<dbReference type="GO" id="GO:0015648">
    <property type="term" value="F:lipid-linked peptidoglycan transporter activity"/>
    <property type="evidence" value="ECO:0007669"/>
    <property type="project" value="TreeGrafter"/>
</dbReference>
<evidence type="ECO:0008006" key="13">
    <source>
        <dbReference type="Google" id="ProtNLM"/>
    </source>
</evidence>
<evidence type="ECO:0000256" key="2">
    <source>
        <dbReference type="ARBA" id="ARBA00022475"/>
    </source>
</evidence>
<feature type="transmembrane region" description="Helical" evidence="10">
    <location>
        <begin position="177"/>
        <end position="194"/>
    </location>
</feature>
<evidence type="ECO:0000256" key="8">
    <source>
        <dbReference type="ARBA" id="ARBA00060041"/>
    </source>
</evidence>
<dbReference type="PANTHER" id="PTHR47019">
    <property type="entry name" value="LIPID II FLIPPASE MURJ"/>
    <property type="match status" value="1"/>
</dbReference>
<dbReference type="Pfam" id="PF03023">
    <property type="entry name" value="MurJ"/>
    <property type="match status" value="1"/>
</dbReference>
<feature type="transmembrane region" description="Helical" evidence="10">
    <location>
        <begin position="281"/>
        <end position="300"/>
    </location>
</feature>
<keyword evidence="7 10" id="KW-0472">Membrane</keyword>
<dbReference type="GO" id="GO:0005886">
    <property type="term" value="C:plasma membrane"/>
    <property type="evidence" value="ECO:0007669"/>
    <property type="project" value="UniProtKB-SubCell"/>
</dbReference>
<feature type="transmembrane region" description="Helical" evidence="10">
    <location>
        <begin position="360"/>
        <end position="381"/>
    </location>
</feature>
<reference evidence="11 12" key="1">
    <citation type="submission" date="2020-06" db="EMBL/GenBank/DDBJ databases">
        <title>Altererythrobacter sp. HHU K3-1.</title>
        <authorList>
            <person name="Zhang D."/>
            <person name="Xue H."/>
        </authorList>
    </citation>
    <scope>NUCLEOTIDE SEQUENCE [LARGE SCALE GENOMIC DNA]</scope>
    <source>
        <strain evidence="11 12">HHU K3-1</strain>
    </source>
</reference>
<feature type="transmembrane region" description="Helical" evidence="10">
    <location>
        <begin position="200"/>
        <end position="221"/>
    </location>
</feature>
<proteinExistence type="inferred from homology"/>
<dbReference type="Proteomes" id="UP000561438">
    <property type="component" value="Unassembled WGS sequence"/>
</dbReference>
<accession>A0A850H1D1</accession>
<dbReference type="PANTHER" id="PTHR47019:SF1">
    <property type="entry name" value="LIPID II FLIPPASE MURJ"/>
    <property type="match status" value="1"/>
</dbReference>
<sequence>MMSEVRPQFLMPRMLANRIWLSSSARTFSLVAGLAAIAKLIGLAKEVAIASDFGAGPRIDAYLLVFNLLSLPATIWLAATSAILIPNLIHLERNESEEAASFLSEFFGLSVVAGLVLGPIAGAALYAYVSSPLSGLPSESQDLAITAVSWLWVMLPLLFLSYCGGACLMARNIHSNTLYDASPALCIAVALILTDDNFTALLAATAGGFFLQSVLTAISLYRRGDLYLPRIKLRMAVWRPLIPALLAIIGVQLLQSTTSVLDQLIVAWLGPNSISRFGYALRIQAVLFSLFALAVPRVLLPAIAVLRSQNAEDVDGFIRKWAWALGSFGLGLSIICTAFSVPMVSLLFERGSFGREDTITVAKIFAILSWQLPFYLLAMLYSQQKIVERNYRLLAWVAVSAIVSKVTIGFLLIHLLGLYGLAASVVVVSIIQVLHLRIISQAQRSKVGS</sequence>
<feature type="transmembrane region" description="Helical" evidence="10">
    <location>
        <begin position="419"/>
        <end position="439"/>
    </location>
</feature>
<evidence type="ECO:0000256" key="6">
    <source>
        <dbReference type="ARBA" id="ARBA00022989"/>
    </source>
</evidence>
<keyword evidence="12" id="KW-1185">Reference proteome</keyword>
<organism evidence="11 12">
    <name type="scientific">Qipengyuania atrilutea</name>
    <dbReference type="NCBI Taxonomy" id="2744473"/>
    <lineage>
        <taxon>Bacteria</taxon>
        <taxon>Pseudomonadati</taxon>
        <taxon>Pseudomonadota</taxon>
        <taxon>Alphaproteobacteria</taxon>
        <taxon>Sphingomonadales</taxon>
        <taxon>Erythrobacteraceae</taxon>
        <taxon>Qipengyuania</taxon>
    </lineage>
</organism>
<evidence type="ECO:0000256" key="4">
    <source>
        <dbReference type="ARBA" id="ARBA00022960"/>
    </source>
</evidence>
<keyword evidence="2" id="KW-1003">Cell membrane</keyword>
<dbReference type="AlphaFoldDB" id="A0A850H1D1"/>
<keyword evidence="3 10" id="KW-0812">Transmembrane</keyword>
<name>A0A850H1D1_9SPHN</name>
<feature type="transmembrane region" description="Helical" evidence="10">
    <location>
        <begin position="321"/>
        <end position="348"/>
    </location>
</feature>
<comment type="function">
    <text evidence="8">Involved in peptidoglycan biosynthesis. Transports lipid-linked peptidoglycan precursors from the inner to the outer leaflet of the cytoplasmic membrane.</text>
</comment>
<keyword evidence="5" id="KW-0573">Peptidoglycan synthesis</keyword>
<comment type="similarity">
    <text evidence="9">Belongs to the MurJ/MviN family.</text>
</comment>
<evidence type="ECO:0000256" key="3">
    <source>
        <dbReference type="ARBA" id="ARBA00022692"/>
    </source>
</evidence>
<dbReference type="GO" id="GO:0034204">
    <property type="term" value="P:lipid translocation"/>
    <property type="evidence" value="ECO:0007669"/>
    <property type="project" value="TreeGrafter"/>
</dbReference>
<dbReference type="InterPro" id="IPR004268">
    <property type="entry name" value="MurJ"/>
</dbReference>
<comment type="caution">
    <text evidence="11">The sequence shown here is derived from an EMBL/GenBank/DDBJ whole genome shotgun (WGS) entry which is preliminary data.</text>
</comment>
<evidence type="ECO:0000256" key="5">
    <source>
        <dbReference type="ARBA" id="ARBA00022984"/>
    </source>
</evidence>
<evidence type="ECO:0000256" key="1">
    <source>
        <dbReference type="ARBA" id="ARBA00004651"/>
    </source>
</evidence>
<evidence type="ECO:0000313" key="11">
    <source>
        <dbReference type="EMBL" id="NVD44407.1"/>
    </source>
</evidence>
<evidence type="ECO:0000256" key="7">
    <source>
        <dbReference type="ARBA" id="ARBA00023136"/>
    </source>
</evidence>
<evidence type="ECO:0000256" key="9">
    <source>
        <dbReference type="ARBA" id="ARBA00061532"/>
    </source>
</evidence>
<dbReference type="GO" id="GO:0009252">
    <property type="term" value="P:peptidoglycan biosynthetic process"/>
    <property type="evidence" value="ECO:0007669"/>
    <property type="project" value="UniProtKB-KW"/>
</dbReference>
<comment type="subcellular location">
    <subcellularLocation>
        <location evidence="1">Cell membrane</location>
        <topology evidence="1">Multi-pass membrane protein</topology>
    </subcellularLocation>
</comment>
<feature type="transmembrane region" description="Helical" evidence="10">
    <location>
        <begin position="241"/>
        <end position="261"/>
    </location>
</feature>
<evidence type="ECO:0000256" key="10">
    <source>
        <dbReference type="SAM" id="Phobius"/>
    </source>
</evidence>
<feature type="transmembrane region" description="Helical" evidence="10">
    <location>
        <begin position="60"/>
        <end position="85"/>
    </location>
</feature>
<keyword evidence="6 10" id="KW-1133">Transmembrane helix</keyword>
<feature type="transmembrane region" description="Helical" evidence="10">
    <location>
        <begin position="149"/>
        <end position="170"/>
    </location>
</feature>
<feature type="transmembrane region" description="Helical" evidence="10">
    <location>
        <begin position="393"/>
        <end position="413"/>
    </location>
</feature>
<evidence type="ECO:0000313" key="12">
    <source>
        <dbReference type="Proteomes" id="UP000561438"/>
    </source>
</evidence>